<name>A0ABP9AZ08_9PSEU</name>
<proteinExistence type="predicted"/>
<comment type="caution">
    <text evidence="1">The sequence shown here is derived from an EMBL/GenBank/DDBJ whole genome shotgun (WGS) entry which is preliminary data.</text>
</comment>
<protein>
    <submittedName>
        <fullName evidence="1">Uncharacterized protein</fullName>
    </submittedName>
</protein>
<keyword evidence="2" id="KW-1185">Reference proteome</keyword>
<evidence type="ECO:0000313" key="1">
    <source>
        <dbReference type="EMBL" id="GAA4786586.1"/>
    </source>
</evidence>
<reference evidence="2" key="1">
    <citation type="journal article" date="2019" name="Int. J. Syst. Evol. Microbiol.">
        <title>The Global Catalogue of Microorganisms (GCM) 10K type strain sequencing project: providing services to taxonomists for standard genome sequencing and annotation.</title>
        <authorList>
            <consortium name="The Broad Institute Genomics Platform"/>
            <consortium name="The Broad Institute Genome Sequencing Center for Infectious Disease"/>
            <person name="Wu L."/>
            <person name="Ma J."/>
        </authorList>
    </citation>
    <scope>NUCLEOTIDE SEQUENCE [LARGE SCALE GENOMIC DNA]</scope>
    <source>
        <strain evidence="2">JCM 17979</strain>
    </source>
</reference>
<sequence>MSTTPESEPSDVGTREYRDAFRIADELNVHGSGCVCPPCAARLPGLLVELARAIENETD</sequence>
<organism evidence="1 2">
    <name type="scientific">Actinomycetospora chlora</name>
    <dbReference type="NCBI Taxonomy" id="663608"/>
    <lineage>
        <taxon>Bacteria</taxon>
        <taxon>Bacillati</taxon>
        <taxon>Actinomycetota</taxon>
        <taxon>Actinomycetes</taxon>
        <taxon>Pseudonocardiales</taxon>
        <taxon>Pseudonocardiaceae</taxon>
        <taxon>Actinomycetospora</taxon>
    </lineage>
</organism>
<accession>A0ABP9AZ08</accession>
<dbReference type="Proteomes" id="UP001500928">
    <property type="component" value="Unassembled WGS sequence"/>
</dbReference>
<dbReference type="EMBL" id="BAABHO010000013">
    <property type="protein sequence ID" value="GAA4786586.1"/>
    <property type="molecule type" value="Genomic_DNA"/>
</dbReference>
<dbReference type="RefSeq" id="WP_345413852.1">
    <property type="nucleotide sequence ID" value="NZ_BAABHO010000013.1"/>
</dbReference>
<gene>
    <name evidence="1" type="ORF">GCM10023200_20850</name>
</gene>
<evidence type="ECO:0000313" key="2">
    <source>
        <dbReference type="Proteomes" id="UP001500928"/>
    </source>
</evidence>